<dbReference type="InterPro" id="IPR034733">
    <property type="entry name" value="AcCoA_carboxyl_beta"/>
</dbReference>
<dbReference type="PANTHER" id="PTHR43842:SF2">
    <property type="entry name" value="PROPIONYL-COA CARBOXYLASE BETA CHAIN, MITOCHONDRIAL"/>
    <property type="match status" value="1"/>
</dbReference>
<feature type="non-terminal residue" evidence="2">
    <location>
        <position position="1"/>
    </location>
</feature>
<proteinExistence type="predicted"/>
<name>A0A382GXW9_9ZZZZ</name>
<organism evidence="2">
    <name type="scientific">marine metagenome</name>
    <dbReference type="NCBI Taxonomy" id="408172"/>
    <lineage>
        <taxon>unclassified sequences</taxon>
        <taxon>metagenomes</taxon>
        <taxon>ecological metagenomes</taxon>
    </lineage>
</organism>
<sequence length="152" mass="17019">VDCPGFQIGLEAEQNGTIKEGVRAMSAMWQTRTPWCSIILRNCFGVAGAAHKSGGRYCTRYAWPSGRWGSLPLEGGIEAAYRAEIDAADDPIEKLKEIEVRLNKLRSPFRSAESFWIEEIVDPRQTRQLLCDFANTAAPLREPGTRSFTMRP</sequence>
<dbReference type="InterPro" id="IPR011763">
    <property type="entry name" value="COA_CT_C"/>
</dbReference>
<dbReference type="PANTHER" id="PTHR43842">
    <property type="entry name" value="PROPIONYL-COA CARBOXYLASE BETA CHAIN"/>
    <property type="match status" value="1"/>
</dbReference>
<dbReference type="PROSITE" id="PS50989">
    <property type="entry name" value="COA_CT_CTER"/>
    <property type="match status" value="1"/>
</dbReference>
<dbReference type="Pfam" id="PF01039">
    <property type="entry name" value="Carboxyl_trans"/>
    <property type="match status" value="1"/>
</dbReference>
<dbReference type="InterPro" id="IPR051047">
    <property type="entry name" value="AccD/PCCB"/>
</dbReference>
<dbReference type="EMBL" id="UINC01057886">
    <property type="protein sequence ID" value="SVB79537.1"/>
    <property type="molecule type" value="Genomic_DNA"/>
</dbReference>
<dbReference type="GO" id="GO:0004658">
    <property type="term" value="F:propionyl-CoA carboxylase activity"/>
    <property type="evidence" value="ECO:0007669"/>
    <property type="project" value="TreeGrafter"/>
</dbReference>
<dbReference type="AlphaFoldDB" id="A0A382GXW9"/>
<feature type="domain" description="CoA carboxyltransferase C-terminal" evidence="1">
    <location>
        <begin position="1"/>
        <end position="150"/>
    </location>
</feature>
<evidence type="ECO:0000259" key="1">
    <source>
        <dbReference type="PROSITE" id="PS50989"/>
    </source>
</evidence>
<protein>
    <recommendedName>
        <fullName evidence="1">CoA carboxyltransferase C-terminal domain-containing protein</fullName>
    </recommendedName>
</protein>
<evidence type="ECO:0000313" key="2">
    <source>
        <dbReference type="EMBL" id="SVB79537.1"/>
    </source>
</evidence>
<dbReference type="Gene3D" id="3.90.226.10">
    <property type="entry name" value="2-enoyl-CoA Hydratase, Chain A, domain 1"/>
    <property type="match status" value="1"/>
</dbReference>
<gene>
    <name evidence="2" type="ORF">METZ01_LOCUS232391</name>
</gene>
<accession>A0A382GXW9</accession>
<dbReference type="InterPro" id="IPR029045">
    <property type="entry name" value="ClpP/crotonase-like_dom_sf"/>
</dbReference>
<dbReference type="SUPFAM" id="SSF52096">
    <property type="entry name" value="ClpP/crotonase"/>
    <property type="match status" value="1"/>
</dbReference>
<reference evidence="2" key="1">
    <citation type="submission" date="2018-05" db="EMBL/GenBank/DDBJ databases">
        <authorList>
            <person name="Lanie J.A."/>
            <person name="Ng W.-L."/>
            <person name="Kazmierczak K.M."/>
            <person name="Andrzejewski T.M."/>
            <person name="Davidsen T.M."/>
            <person name="Wayne K.J."/>
            <person name="Tettelin H."/>
            <person name="Glass J.I."/>
            <person name="Rusch D."/>
            <person name="Podicherti R."/>
            <person name="Tsui H.-C.T."/>
            <person name="Winkler M.E."/>
        </authorList>
    </citation>
    <scope>NUCLEOTIDE SEQUENCE</scope>
</reference>